<protein>
    <submittedName>
        <fullName evidence="1">Uncharacterized protein</fullName>
    </submittedName>
</protein>
<dbReference type="AlphaFoldDB" id="A0A7C9DBA8"/>
<evidence type="ECO:0000313" key="1">
    <source>
        <dbReference type="EMBL" id="MBA4638681.1"/>
    </source>
</evidence>
<proteinExistence type="predicted"/>
<sequence length="118" mass="12366">MLSGVSPPKTSRAPAYASALCSLICFINPSASTVLSPGLINMPMSSIVISASNLGQVTTELKYQGDFHAEGDSILLLKGVPPKMFRFSAPTSLTRVSTIPAQTAGTDGPDKESLLCFF</sequence>
<dbReference type="EMBL" id="GISG01110084">
    <property type="protein sequence ID" value="MBA4638681.1"/>
    <property type="molecule type" value="Transcribed_RNA"/>
</dbReference>
<reference evidence="1" key="1">
    <citation type="journal article" date="2013" name="J. Plant Res.">
        <title>Effect of fungi and light on seed germination of three Opuntia species from semiarid lands of central Mexico.</title>
        <authorList>
            <person name="Delgado-Sanchez P."/>
            <person name="Jimenez-Bremont J.F."/>
            <person name="Guerrero-Gonzalez Mde L."/>
            <person name="Flores J."/>
        </authorList>
    </citation>
    <scope>NUCLEOTIDE SEQUENCE</scope>
    <source>
        <tissue evidence="1">Cladode</tissue>
    </source>
</reference>
<organism evidence="1">
    <name type="scientific">Opuntia streptacantha</name>
    <name type="common">Prickly pear cactus</name>
    <name type="synonym">Opuntia cardona</name>
    <dbReference type="NCBI Taxonomy" id="393608"/>
    <lineage>
        <taxon>Eukaryota</taxon>
        <taxon>Viridiplantae</taxon>
        <taxon>Streptophyta</taxon>
        <taxon>Embryophyta</taxon>
        <taxon>Tracheophyta</taxon>
        <taxon>Spermatophyta</taxon>
        <taxon>Magnoliopsida</taxon>
        <taxon>eudicotyledons</taxon>
        <taxon>Gunneridae</taxon>
        <taxon>Pentapetalae</taxon>
        <taxon>Caryophyllales</taxon>
        <taxon>Cactineae</taxon>
        <taxon>Cactaceae</taxon>
        <taxon>Opuntioideae</taxon>
        <taxon>Opuntia</taxon>
    </lineage>
</organism>
<accession>A0A7C9DBA8</accession>
<reference evidence="1" key="2">
    <citation type="submission" date="2020-07" db="EMBL/GenBank/DDBJ databases">
        <authorList>
            <person name="Vera ALvarez R."/>
            <person name="Arias-Moreno D.M."/>
            <person name="Jimenez-Jacinto V."/>
            <person name="Jimenez-Bremont J.F."/>
            <person name="Swaminathan K."/>
            <person name="Moose S.P."/>
            <person name="Guerrero-Gonzalez M.L."/>
            <person name="Marino-Ramirez L."/>
            <person name="Landsman D."/>
            <person name="Rodriguez-Kessler M."/>
            <person name="Delgado-Sanchez P."/>
        </authorList>
    </citation>
    <scope>NUCLEOTIDE SEQUENCE</scope>
    <source>
        <tissue evidence="1">Cladode</tissue>
    </source>
</reference>
<name>A0A7C9DBA8_OPUST</name>